<sequence length="184" mass="19971">MACDTACTSDVPGIENAGRRPNGGEIDGVLVLAHSEKQDAAAIWKKTFGNDPLMRFVGRRQGGSGELVVGLLPKWRWHPRVRRLARAVLSPSLQRESVCRLSCPVLAFFPCARTQTARLAFAARREGHCRPPATHLHQGDRDWPQDSMPLGAPTNLRPPLPASAARGWIGRRQQAAASGQVGDA</sequence>
<comment type="caution">
    <text evidence="2">The sequence shown here is derived from an EMBL/GenBank/DDBJ whole genome shotgun (WGS) entry which is preliminary data.</text>
</comment>
<reference evidence="2 3" key="1">
    <citation type="submission" date="2018-11" db="EMBL/GenBank/DDBJ databases">
        <title>The Potential of Streptomyces as Biocontrol Agents against the Tomato grey mould, Botrytis cinerea (Gray mold) Frontiers in Microbiology.</title>
        <authorList>
            <person name="Li D."/>
        </authorList>
    </citation>
    <scope>NUCLEOTIDE SEQUENCE [LARGE SCALE GENOMIC DNA]</scope>
    <source>
        <strain evidence="2 3">NEAU-LD23</strain>
    </source>
</reference>
<dbReference type="Proteomes" id="UP000275401">
    <property type="component" value="Unassembled WGS sequence"/>
</dbReference>
<evidence type="ECO:0000313" key="3">
    <source>
        <dbReference type="Proteomes" id="UP000275401"/>
    </source>
</evidence>
<organism evidence="2 3">
    <name type="scientific">Streptomyces botrytidirepellens</name>
    <dbReference type="NCBI Taxonomy" id="2486417"/>
    <lineage>
        <taxon>Bacteria</taxon>
        <taxon>Bacillati</taxon>
        <taxon>Actinomycetota</taxon>
        <taxon>Actinomycetes</taxon>
        <taxon>Kitasatosporales</taxon>
        <taxon>Streptomycetaceae</taxon>
        <taxon>Streptomyces</taxon>
    </lineage>
</organism>
<keyword evidence="3" id="KW-1185">Reference proteome</keyword>
<gene>
    <name evidence="2" type="ORF">EEJ42_15740</name>
</gene>
<proteinExistence type="predicted"/>
<evidence type="ECO:0000256" key="1">
    <source>
        <dbReference type="SAM" id="MobiDB-lite"/>
    </source>
</evidence>
<dbReference type="EMBL" id="RIBZ01000203">
    <property type="protein sequence ID" value="RNG26249.1"/>
    <property type="molecule type" value="Genomic_DNA"/>
</dbReference>
<name>A0A3M8WBZ3_9ACTN</name>
<evidence type="ECO:0000313" key="2">
    <source>
        <dbReference type="EMBL" id="RNG26249.1"/>
    </source>
</evidence>
<protein>
    <submittedName>
        <fullName evidence="2">Uncharacterized protein</fullName>
    </submittedName>
</protein>
<feature type="region of interest" description="Disordered" evidence="1">
    <location>
        <begin position="130"/>
        <end position="164"/>
    </location>
</feature>
<dbReference type="AlphaFoldDB" id="A0A3M8WBZ3"/>
<accession>A0A3M8WBZ3</accession>